<dbReference type="PANTHER" id="PTHR11351:SF31">
    <property type="entry name" value="DESATURASE 1, ISOFORM A-RELATED"/>
    <property type="match status" value="1"/>
</dbReference>
<feature type="transmembrane region" description="Helical" evidence="14">
    <location>
        <begin position="237"/>
        <end position="256"/>
    </location>
</feature>
<keyword evidence="11 12" id="KW-0275">Fatty acid biosynthesis</keyword>
<feature type="transmembrane region" description="Helical" evidence="14">
    <location>
        <begin position="677"/>
        <end position="695"/>
    </location>
</feature>
<feature type="compositionally biased region" description="Low complexity" evidence="13">
    <location>
        <begin position="565"/>
        <end position="578"/>
    </location>
</feature>
<feature type="transmembrane region" description="Helical" evidence="14">
    <location>
        <begin position="182"/>
        <end position="198"/>
    </location>
</feature>
<feature type="region of interest" description="Disordered" evidence="13">
    <location>
        <begin position="848"/>
        <end position="868"/>
    </location>
</feature>
<evidence type="ECO:0000256" key="13">
    <source>
        <dbReference type="SAM" id="MobiDB-lite"/>
    </source>
</evidence>
<evidence type="ECO:0000256" key="5">
    <source>
        <dbReference type="ARBA" id="ARBA00022692"/>
    </source>
</evidence>
<protein>
    <recommendedName>
        <fullName evidence="16">Very-long-chain 3-oxoacyl-CoA synthase</fullName>
    </recommendedName>
</protein>
<keyword evidence="10 14" id="KW-0472">Membrane</keyword>
<feature type="transmembrane region" description="Helical" evidence="14">
    <location>
        <begin position="410"/>
        <end position="435"/>
    </location>
</feature>
<feature type="transmembrane region" description="Helical" evidence="14">
    <location>
        <begin position="55"/>
        <end position="76"/>
    </location>
</feature>
<feature type="transmembrane region" description="Helical" evidence="14">
    <location>
        <begin position="204"/>
        <end position="225"/>
    </location>
</feature>
<evidence type="ECO:0000256" key="2">
    <source>
        <dbReference type="ARBA" id="ARBA00009295"/>
    </source>
</evidence>
<dbReference type="GO" id="GO:0005506">
    <property type="term" value="F:iron ion binding"/>
    <property type="evidence" value="ECO:0007669"/>
    <property type="project" value="TreeGrafter"/>
</dbReference>
<evidence type="ECO:0000256" key="7">
    <source>
        <dbReference type="ARBA" id="ARBA00022989"/>
    </source>
</evidence>
<comment type="domain">
    <text evidence="12">The histidine box domains are involved in binding the catalytic metal ions.</text>
</comment>
<comment type="cofactor">
    <cofactor evidence="12">
        <name>Fe(2+)</name>
        <dbReference type="ChEBI" id="CHEBI:29033"/>
    </cofactor>
</comment>
<evidence type="ECO:0000256" key="11">
    <source>
        <dbReference type="ARBA" id="ARBA00023160"/>
    </source>
</evidence>
<dbReference type="GO" id="GO:0006636">
    <property type="term" value="P:unsaturated fatty acid biosynthetic process"/>
    <property type="evidence" value="ECO:0007669"/>
    <property type="project" value="TreeGrafter"/>
</dbReference>
<dbReference type="InterPro" id="IPR002076">
    <property type="entry name" value="ELO_fam"/>
</dbReference>
<evidence type="ECO:0000256" key="12">
    <source>
        <dbReference type="RuleBase" id="RU000581"/>
    </source>
</evidence>
<feature type="transmembrane region" description="Helical" evidence="14">
    <location>
        <begin position="441"/>
        <end position="460"/>
    </location>
</feature>
<keyword evidence="4" id="KW-0808">Transferase</keyword>
<dbReference type="PRINTS" id="PR00075">
    <property type="entry name" value="FACDDSATRASE"/>
</dbReference>
<feature type="transmembrane region" description="Helical" evidence="14">
    <location>
        <begin position="22"/>
        <end position="43"/>
    </location>
</feature>
<dbReference type="GO" id="GO:0004768">
    <property type="term" value="F:stearoyl-CoA 9-desaturase activity"/>
    <property type="evidence" value="ECO:0007669"/>
    <property type="project" value="TreeGrafter"/>
</dbReference>
<keyword evidence="5 12" id="KW-0812">Transmembrane</keyword>
<keyword evidence="7 14" id="KW-1133">Transmembrane helix</keyword>
<feature type="compositionally biased region" description="Gly residues" evidence="13">
    <location>
        <begin position="610"/>
        <end position="620"/>
    </location>
</feature>
<reference evidence="15" key="1">
    <citation type="submission" date="2014-11" db="EMBL/GenBank/DDBJ databases">
        <authorList>
            <person name="Otto D Thomas"/>
            <person name="Naeem Raeece"/>
        </authorList>
    </citation>
    <scope>NUCLEOTIDE SEQUENCE</scope>
</reference>
<proteinExistence type="inferred from homology"/>
<dbReference type="AlphaFoldDB" id="A0A0G4EYY0"/>
<evidence type="ECO:0000256" key="8">
    <source>
        <dbReference type="ARBA" id="ARBA00023002"/>
    </source>
</evidence>
<feature type="transmembrane region" description="Helical" evidence="14">
    <location>
        <begin position="262"/>
        <end position="283"/>
    </location>
</feature>
<feature type="transmembrane region" description="Helical" evidence="14">
    <location>
        <begin position="290"/>
        <end position="314"/>
    </location>
</feature>
<keyword evidence="6" id="KW-0276">Fatty acid metabolism</keyword>
<evidence type="ECO:0000256" key="6">
    <source>
        <dbReference type="ARBA" id="ARBA00022832"/>
    </source>
</evidence>
<evidence type="ECO:0000256" key="14">
    <source>
        <dbReference type="SAM" id="Phobius"/>
    </source>
</evidence>
<evidence type="ECO:0008006" key="16">
    <source>
        <dbReference type="Google" id="ProtNLM"/>
    </source>
</evidence>
<feature type="transmembrane region" description="Helical" evidence="14">
    <location>
        <begin position="707"/>
        <end position="726"/>
    </location>
</feature>
<feature type="region of interest" description="Disordered" evidence="13">
    <location>
        <begin position="541"/>
        <end position="629"/>
    </location>
</feature>
<evidence type="ECO:0000256" key="9">
    <source>
        <dbReference type="ARBA" id="ARBA00023098"/>
    </source>
</evidence>
<dbReference type="EMBL" id="CDMZ01000006">
    <property type="protein sequence ID" value="CEM04289.1"/>
    <property type="molecule type" value="Genomic_DNA"/>
</dbReference>
<evidence type="ECO:0000256" key="1">
    <source>
        <dbReference type="ARBA" id="ARBA00004141"/>
    </source>
</evidence>
<feature type="transmembrane region" description="Helical" evidence="14">
    <location>
        <begin position="326"/>
        <end position="344"/>
    </location>
</feature>
<dbReference type="GO" id="GO:0009922">
    <property type="term" value="F:fatty acid elongase activity"/>
    <property type="evidence" value="ECO:0007669"/>
    <property type="project" value="InterPro"/>
</dbReference>
<keyword evidence="3 12" id="KW-0444">Lipid biosynthesis</keyword>
<evidence type="ECO:0000256" key="10">
    <source>
        <dbReference type="ARBA" id="ARBA00023136"/>
    </source>
</evidence>
<feature type="transmembrane region" description="Helical" evidence="14">
    <location>
        <begin position="642"/>
        <end position="665"/>
    </location>
</feature>
<keyword evidence="9" id="KW-0443">Lipid metabolism</keyword>
<gene>
    <name evidence="15" type="ORF">Cvel_14249</name>
</gene>
<dbReference type="Pfam" id="PF01151">
    <property type="entry name" value="ELO"/>
    <property type="match status" value="1"/>
</dbReference>
<feature type="transmembrane region" description="Helical" evidence="14">
    <location>
        <begin position="149"/>
        <end position="170"/>
    </location>
</feature>
<evidence type="ECO:0000256" key="3">
    <source>
        <dbReference type="ARBA" id="ARBA00022516"/>
    </source>
</evidence>
<comment type="subcellular location">
    <subcellularLocation>
        <location evidence="1">Membrane</location>
        <topology evidence="1">Multi-pass membrane protein</topology>
    </subcellularLocation>
</comment>
<keyword evidence="8 12" id="KW-0560">Oxidoreductase</keyword>
<feature type="non-terminal residue" evidence="15">
    <location>
        <position position="885"/>
    </location>
</feature>
<comment type="similarity">
    <text evidence="2 12">Belongs to the fatty acid desaturase type 1 family.</text>
</comment>
<feature type="transmembrane region" description="Helical" evidence="14">
    <location>
        <begin position="811"/>
        <end position="832"/>
    </location>
</feature>
<sequence length="885" mass="99246">MTGSFTEFWSRPGVGSELASSFQWPILISICVYIPVVMGLVKFMKKREALELKWVSLIWYTALSVLSGMGAGMMVFDDASLLTRAFEPEDNYKPATRAAVALFCLTKTLEFGDTILLALKKRPVSFLHSFHHFTVALYCWHAQLVNVSFAHLFVLINLCVHATMYGYYALSVVFKGSRGSQGIAGAICACLFTLRPYITSFQLAQMFVGSAISWCAVHGQAGILVNDVEKNNAKWALAMYVSYAVLFGHFYVRSYFKGYRAAMTTLMASFHAFALYGLFMVAWHDARMRLLVEVFVMWQICGFGITVGAHRLWAHRSFEAKLPARVFLMILNSIASQGSILHWARDHRTHHRHSETDKDPHNAKKGFWYAHMGWLLLNKPDEVKHAGREIDCRDLYADPVVMLQKRFDPWWNFSFCFLLPAFYGWAVYGSFWLGFFVHGCLRWIVVLHATWCVNSVAHLWGDRPYDPKSNPAENVWVSVGAVGEGWHNWHHAFPFDYAASELGLSFQWNPSKLLIDFLAAIGQVTHRKRATKHWQSIVKSREARAARLQHQQTESEKDTADEEASSSSPSLTVSEPASEPSKEEIEEAADVDTGFETTTTSQEGGKREGVLGGVRVGGGLKRVPSSGDVPSMVPRPSTFTSLLFLLRDASVCGLIAAFALSLVLFADVPRVLHGPLWALYAVAQGTVCMGLWVIAQECAAGRFTSRFPLVNHMVGLVVSTTLLIPYRYGLKQQLLESEGRWGILPAIREQIVALPRLPLTVFVRVFSRFHQHARLPVITLQETVSLAALSAHVVCLFQFSRAFGVTSLSRWVAGPWIVFQAWLGVYFVLLSVKDEKVHSLASAAEENERERETVASPAASPSPLAVEDDPEEIFRWRWIKASLQV</sequence>
<organism evidence="15">
    <name type="scientific">Chromera velia CCMP2878</name>
    <dbReference type="NCBI Taxonomy" id="1169474"/>
    <lineage>
        <taxon>Eukaryota</taxon>
        <taxon>Sar</taxon>
        <taxon>Alveolata</taxon>
        <taxon>Colpodellida</taxon>
        <taxon>Chromeraceae</taxon>
        <taxon>Chromera</taxon>
    </lineage>
</organism>
<evidence type="ECO:0000256" key="4">
    <source>
        <dbReference type="ARBA" id="ARBA00022679"/>
    </source>
</evidence>
<evidence type="ECO:0000313" key="15">
    <source>
        <dbReference type="EMBL" id="CEM04289.1"/>
    </source>
</evidence>
<dbReference type="GO" id="GO:0005789">
    <property type="term" value="C:endoplasmic reticulum membrane"/>
    <property type="evidence" value="ECO:0007669"/>
    <property type="project" value="TreeGrafter"/>
</dbReference>
<accession>A0A0G4EYY0</accession>
<dbReference type="InterPro" id="IPR015876">
    <property type="entry name" value="Acyl-CoA_DS"/>
</dbReference>
<dbReference type="PANTHER" id="PTHR11351">
    <property type="entry name" value="ACYL-COA DESATURASE"/>
    <property type="match status" value="1"/>
</dbReference>
<dbReference type="CDD" id="cd03505">
    <property type="entry name" value="Delta9-FADS-like"/>
    <property type="match status" value="1"/>
</dbReference>
<name>A0A0G4EYY0_9ALVE</name>